<proteinExistence type="predicted"/>
<protein>
    <submittedName>
        <fullName evidence="1">Uncharacterized protein</fullName>
    </submittedName>
</protein>
<dbReference type="InterPro" id="IPR036291">
    <property type="entry name" value="NAD(P)-bd_dom_sf"/>
</dbReference>
<dbReference type="SUPFAM" id="SSF51735">
    <property type="entry name" value="NAD(P)-binding Rossmann-fold domains"/>
    <property type="match status" value="1"/>
</dbReference>
<reference evidence="1 2" key="1">
    <citation type="submission" date="2015-03" db="EMBL/GenBank/DDBJ databases">
        <title>Comparative genomics of Pseudomonas insights into diversity of traits involved in vanlence and defense.</title>
        <authorList>
            <person name="Qin Y."/>
        </authorList>
    </citation>
    <scope>NUCLEOTIDE SEQUENCE [LARGE SCALE GENOMIC DNA]</scope>
    <source>
        <strain evidence="1 2">C8</strain>
    </source>
</reference>
<dbReference type="Gene3D" id="3.40.50.720">
    <property type="entry name" value="NAD(P)-binding Rossmann-like Domain"/>
    <property type="match status" value="1"/>
</dbReference>
<comment type="caution">
    <text evidence="1">The sequence shown here is derived from an EMBL/GenBank/DDBJ whole genome shotgun (WGS) entry which is preliminary data.</text>
</comment>
<evidence type="ECO:0000313" key="1">
    <source>
        <dbReference type="EMBL" id="KJZ46270.1"/>
    </source>
</evidence>
<gene>
    <name evidence="1" type="ORF">VC35_12960</name>
</gene>
<sequence>MAREKSQGFEIADLSLDTPLHEQIAALPGEPEVDCAIDAVGFEARSHGHDGVKHEAPATVLNSLMGVVHVAGIFQSPKGLSHHAKEI</sequence>
<dbReference type="PATRIC" id="fig|294.132.peg.1350"/>
<organism evidence="1 2">
    <name type="scientific">Pseudomonas fluorescens</name>
    <dbReference type="NCBI Taxonomy" id="294"/>
    <lineage>
        <taxon>Bacteria</taxon>
        <taxon>Pseudomonadati</taxon>
        <taxon>Pseudomonadota</taxon>
        <taxon>Gammaproteobacteria</taxon>
        <taxon>Pseudomonadales</taxon>
        <taxon>Pseudomonadaceae</taxon>
        <taxon>Pseudomonas</taxon>
    </lineage>
</organism>
<name>A0A0F4TQI9_PSEFL</name>
<dbReference type="AlphaFoldDB" id="A0A0F4TQI9"/>
<accession>A0A0F4TQI9</accession>
<dbReference type="EMBL" id="LACC01000014">
    <property type="protein sequence ID" value="KJZ46270.1"/>
    <property type="molecule type" value="Genomic_DNA"/>
</dbReference>
<dbReference type="Proteomes" id="UP000033588">
    <property type="component" value="Unassembled WGS sequence"/>
</dbReference>
<evidence type="ECO:0000313" key="2">
    <source>
        <dbReference type="Proteomes" id="UP000033588"/>
    </source>
</evidence>